<dbReference type="SUPFAM" id="SSF51316">
    <property type="entry name" value="Mss4-like"/>
    <property type="match status" value="1"/>
</dbReference>
<dbReference type="EMBL" id="CAJVPY010000927">
    <property type="protein sequence ID" value="CAG8499053.1"/>
    <property type="molecule type" value="Genomic_DNA"/>
</dbReference>
<dbReference type="Gene3D" id="2.170.150.10">
    <property type="entry name" value="Metal Binding Protein, Guanine Nucleotide Exchange Factor, Chain A"/>
    <property type="match status" value="1"/>
</dbReference>
<evidence type="ECO:0000256" key="3">
    <source>
        <dbReference type="ARBA" id="ARBA00022927"/>
    </source>
</evidence>
<feature type="region of interest" description="Disordered" evidence="4">
    <location>
        <begin position="53"/>
        <end position="91"/>
    </location>
</feature>
<dbReference type="PANTHER" id="PTHR13276">
    <property type="entry name" value="GUANINE NUCLEOTIDE EXCHANGE FACTOR MSS4"/>
    <property type="match status" value="1"/>
</dbReference>
<keyword evidence="2" id="KW-0344">Guanine-nucleotide releasing factor</keyword>
<dbReference type="OrthoDB" id="30840at2759"/>
<keyword evidence="3" id="KW-0653">Protein transport</keyword>
<keyword evidence="6" id="KW-1185">Reference proteome</keyword>
<evidence type="ECO:0000256" key="2">
    <source>
        <dbReference type="ARBA" id="ARBA00022658"/>
    </source>
</evidence>
<dbReference type="AlphaFoldDB" id="A0A9N8ZKP4"/>
<dbReference type="GO" id="GO:0008270">
    <property type="term" value="F:zinc ion binding"/>
    <property type="evidence" value="ECO:0007669"/>
    <property type="project" value="TreeGrafter"/>
</dbReference>
<gene>
    <name evidence="5" type="ORF">DERYTH_LOCUS2804</name>
</gene>
<dbReference type="Proteomes" id="UP000789405">
    <property type="component" value="Unassembled WGS sequence"/>
</dbReference>
<dbReference type="PANTHER" id="PTHR13276:SF0">
    <property type="entry name" value="GUANINE NUCLEOTIDE EXCHANGE FACTOR MSS4"/>
    <property type="match status" value="1"/>
</dbReference>
<dbReference type="PROSITE" id="PS51796">
    <property type="entry name" value="MSS4"/>
    <property type="match status" value="1"/>
</dbReference>
<dbReference type="GO" id="GO:0005829">
    <property type="term" value="C:cytosol"/>
    <property type="evidence" value="ECO:0007669"/>
    <property type="project" value="TreeGrafter"/>
</dbReference>
<dbReference type="GO" id="GO:0016020">
    <property type="term" value="C:membrane"/>
    <property type="evidence" value="ECO:0007669"/>
    <property type="project" value="TreeGrafter"/>
</dbReference>
<evidence type="ECO:0000256" key="4">
    <source>
        <dbReference type="SAM" id="MobiDB-lite"/>
    </source>
</evidence>
<proteinExistence type="predicted"/>
<evidence type="ECO:0000313" key="6">
    <source>
        <dbReference type="Proteomes" id="UP000789405"/>
    </source>
</evidence>
<feature type="compositionally biased region" description="Polar residues" evidence="4">
    <location>
        <begin position="80"/>
        <end position="91"/>
    </location>
</feature>
<protein>
    <submittedName>
        <fullName evidence="5">28745_t:CDS:1</fullName>
    </submittedName>
</protein>
<comment type="caution">
    <text evidence="5">The sequence shown here is derived from an EMBL/GenBank/DDBJ whole genome shotgun (WGS) entry which is preliminary data.</text>
</comment>
<dbReference type="InterPro" id="IPR007515">
    <property type="entry name" value="Mss4"/>
</dbReference>
<dbReference type="GO" id="GO:0005085">
    <property type="term" value="F:guanyl-nucleotide exchange factor activity"/>
    <property type="evidence" value="ECO:0007669"/>
    <property type="project" value="UniProtKB-KW"/>
</dbReference>
<organism evidence="5 6">
    <name type="scientific">Dentiscutata erythropus</name>
    <dbReference type="NCBI Taxonomy" id="1348616"/>
    <lineage>
        <taxon>Eukaryota</taxon>
        <taxon>Fungi</taxon>
        <taxon>Fungi incertae sedis</taxon>
        <taxon>Mucoromycota</taxon>
        <taxon>Glomeromycotina</taxon>
        <taxon>Glomeromycetes</taxon>
        <taxon>Diversisporales</taxon>
        <taxon>Gigasporaceae</taxon>
        <taxon>Dentiscutata</taxon>
    </lineage>
</organism>
<feature type="compositionally biased region" description="Basic and acidic residues" evidence="4">
    <location>
        <begin position="53"/>
        <end position="68"/>
    </location>
</feature>
<name>A0A9N8ZKP4_9GLOM</name>
<evidence type="ECO:0000313" key="5">
    <source>
        <dbReference type="EMBL" id="CAG8499053.1"/>
    </source>
</evidence>
<evidence type="ECO:0000256" key="1">
    <source>
        <dbReference type="ARBA" id="ARBA00022448"/>
    </source>
</evidence>
<dbReference type="GO" id="GO:0015031">
    <property type="term" value="P:protein transport"/>
    <property type="evidence" value="ECO:0007669"/>
    <property type="project" value="UniProtKB-KW"/>
</dbReference>
<dbReference type="GO" id="GO:0006892">
    <property type="term" value="P:post-Golgi vesicle-mediated transport"/>
    <property type="evidence" value="ECO:0007669"/>
    <property type="project" value="TreeGrafter"/>
</dbReference>
<dbReference type="Pfam" id="PF04421">
    <property type="entry name" value="Mss4"/>
    <property type="match status" value="1"/>
</dbReference>
<reference evidence="5" key="1">
    <citation type="submission" date="2021-06" db="EMBL/GenBank/DDBJ databases">
        <authorList>
            <person name="Kallberg Y."/>
            <person name="Tangrot J."/>
            <person name="Rosling A."/>
        </authorList>
    </citation>
    <scope>NUCLEOTIDE SEQUENCE</scope>
    <source>
        <strain evidence="5">MA453B</strain>
    </source>
</reference>
<keyword evidence="1" id="KW-0813">Transport</keyword>
<accession>A0A9N8ZKP4</accession>
<sequence length="164" mass="18612">MSNKQRFRYQDFSDPKTQLVTADNNQNAYDIYCPQPSCRCLLLRTSFGTLVERPKDKTMLPPSDEKSESNSTTNSKENINRNSTNGESTSQSNVEYWQLTDMMTFENIGFSKTIEETGLKYICCADCNVGPIGYHDTKAQEKEYLIAVNRVSYDVGSLISENIV</sequence>
<dbReference type="InterPro" id="IPR011057">
    <property type="entry name" value="Mss4-like_sf"/>
</dbReference>
<dbReference type="GO" id="GO:0007264">
    <property type="term" value="P:small GTPase-mediated signal transduction"/>
    <property type="evidence" value="ECO:0007669"/>
    <property type="project" value="InterPro"/>
</dbReference>
<dbReference type="InterPro" id="IPR011323">
    <property type="entry name" value="Mss4/transl-control_tumour"/>
</dbReference>